<organism evidence="2 3">
    <name type="scientific">Botryosphaeria dothidea</name>
    <dbReference type="NCBI Taxonomy" id="55169"/>
    <lineage>
        <taxon>Eukaryota</taxon>
        <taxon>Fungi</taxon>
        <taxon>Dikarya</taxon>
        <taxon>Ascomycota</taxon>
        <taxon>Pezizomycotina</taxon>
        <taxon>Dothideomycetes</taxon>
        <taxon>Dothideomycetes incertae sedis</taxon>
        <taxon>Botryosphaeriales</taxon>
        <taxon>Botryosphaeriaceae</taxon>
        <taxon>Botryosphaeria</taxon>
    </lineage>
</organism>
<reference evidence="2" key="1">
    <citation type="submission" date="2020-04" db="EMBL/GenBank/DDBJ databases">
        <title>Genome Assembly and Annotation of Botryosphaeria dothidea sdau 11-99, a Latent Pathogen of Apple Fruit Ring Rot in China.</title>
        <authorList>
            <person name="Yu C."/>
            <person name="Diao Y."/>
            <person name="Lu Q."/>
            <person name="Zhao J."/>
            <person name="Cui S."/>
            <person name="Peng C."/>
            <person name="He B."/>
            <person name="Liu H."/>
        </authorList>
    </citation>
    <scope>NUCLEOTIDE SEQUENCE [LARGE SCALE GENOMIC DNA]</scope>
    <source>
        <strain evidence="2">Sdau11-99</strain>
    </source>
</reference>
<evidence type="ECO:0000256" key="1">
    <source>
        <dbReference type="SAM" id="SignalP"/>
    </source>
</evidence>
<proteinExistence type="predicted"/>
<evidence type="ECO:0000313" key="3">
    <source>
        <dbReference type="Proteomes" id="UP000572817"/>
    </source>
</evidence>
<protein>
    <recommendedName>
        <fullName evidence="4">RING-type domain-containing protein</fullName>
    </recommendedName>
</protein>
<dbReference type="SUPFAM" id="SSF57850">
    <property type="entry name" value="RING/U-box"/>
    <property type="match status" value="1"/>
</dbReference>
<evidence type="ECO:0000313" key="2">
    <source>
        <dbReference type="EMBL" id="KAF4310313.1"/>
    </source>
</evidence>
<dbReference type="AlphaFoldDB" id="A0A8H4J186"/>
<sequence length="143" mass="15153">MSSSTTLVLCSAFHPTGICASCNQPFTGADGSTEPIFFPLPCGCVFDLPCLSLAFRLQLSSGDFFACPSCLVPLPASGTKILQLPAGALVRTETGGDGREFVAVFEDRVPTGRLVLREDHDEMMGVLVVSVKVVQESVDRALL</sequence>
<dbReference type="EMBL" id="WWBZ02000016">
    <property type="protein sequence ID" value="KAF4310313.1"/>
    <property type="molecule type" value="Genomic_DNA"/>
</dbReference>
<keyword evidence="1" id="KW-0732">Signal</keyword>
<comment type="caution">
    <text evidence="2">The sequence shown here is derived from an EMBL/GenBank/DDBJ whole genome shotgun (WGS) entry which is preliminary data.</text>
</comment>
<evidence type="ECO:0008006" key="4">
    <source>
        <dbReference type="Google" id="ProtNLM"/>
    </source>
</evidence>
<gene>
    <name evidence="2" type="ORF">GTA08_BOTSDO02993</name>
</gene>
<accession>A0A8H4J186</accession>
<feature type="chain" id="PRO_5034809273" description="RING-type domain-containing protein" evidence="1">
    <location>
        <begin position="21"/>
        <end position="143"/>
    </location>
</feature>
<dbReference type="Proteomes" id="UP000572817">
    <property type="component" value="Unassembled WGS sequence"/>
</dbReference>
<feature type="signal peptide" evidence="1">
    <location>
        <begin position="1"/>
        <end position="20"/>
    </location>
</feature>
<keyword evidence="3" id="KW-1185">Reference proteome</keyword>
<name>A0A8H4J186_9PEZI</name>